<name>A0A074WDM3_9PEZI</name>
<feature type="compositionally biased region" description="Acidic residues" evidence="1">
    <location>
        <begin position="412"/>
        <end position="422"/>
    </location>
</feature>
<dbReference type="OrthoDB" id="5326588at2759"/>
<feature type="compositionally biased region" description="Basic and acidic residues" evidence="1">
    <location>
        <begin position="119"/>
        <end position="134"/>
    </location>
</feature>
<evidence type="ECO:0000313" key="2">
    <source>
        <dbReference type="EMBL" id="KEQ71093.1"/>
    </source>
</evidence>
<dbReference type="GeneID" id="25417281"/>
<keyword evidence="3" id="KW-1185">Reference proteome</keyword>
<feature type="region of interest" description="Disordered" evidence="1">
    <location>
        <begin position="332"/>
        <end position="538"/>
    </location>
</feature>
<feature type="compositionally biased region" description="Basic and acidic residues" evidence="1">
    <location>
        <begin position="24"/>
        <end position="36"/>
    </location>
</feature>
<evidence type="ECO:0000256" key="1">
    <source>
        <dbReference type="SAM" id="MobiDB-lite"/>
    </source>
</evidence>
<feature type="region of interest" description="Disordered" evidence="1">
    <location>
        <begin position="1"/>
        <end position="98"/>
    </location>
</feature>
<feature type="compositionally biased region" description="Basic and acidic residues" evidence="1">
    <location>
        <begin position="171"/>
        <end position="182"/>
    </location>
</feature>
<organism evidence="2 3">
    <name type="scientific">Aureobasidium namibiae CBS 147.97</name>
    <dbReference type="NCBI Taxonomy" id="1043004"/>
    <lineage>
        <taxon>Eukaryota</taxon>
        <taxon>Fungi</taxon>
        <taxon>Dikarya</taxon>
        <taxon>Ascomycota</taxon>
        <taxon>Pezizomycotina</taxon>
        <taxon>Dothideomycetes</taxon>
        <taxon>Dothideomycetidae</taxon>
        <taxon>Dothideales</taxon>
        <taxon>Saccotheciaceae</taxon>
        <taxon>Aureobasidium</taxon>
    </lineage>
</organism>
<feature type="compositionally biased region" description="Polar residues" evidence="1">
    <location>
        <begin position="214"/>
        <end position="231"/>
    </location>
</feature>
<reference evidence="2 3" key="1">
    <citation type="journal article" date="2014" name="BMC Genomics">
        <title>Genome sequencing of four Aureobasidium pullulans varieties: biotechnological potential, stress tolerance, and description of new species.</title>
        <authorList>
            <person name="Gostin Ar C."/>
            <person name="Ohm R.A."/>
            <person name="Kogej T."/>
            <person name="Sonjak S."/>
            <person name="Turk M."/>
            <person name="Zajc J."/>
            <person name="Zalar P."/>
            <person name="Grube M."/>
            <person name="Sun H."/>
            <person name="Han J."/>
            <person name="Sharma A."/>
            <person name="Chiniquy J."/>
            <person name="Ngan C.Y."/>
            <person name="Lipzen A."/>
            <person name="Barry K."/>
            <person name="Grigoriev I.V."/>
            <person name="Gunde-Cimerman N."/>
        </authorList>
    </citation>
    <scope>NUCLEOTIDE SEQUENCE [LARGE SCALE GENOMIC DNA]</scope>
    <source>
        <strain evidence="2 3">CBS 147.97</strain>
    </source>
</reference>
<dbReference type="EMBL" id="KL584715">
    <property type="protein sequence ID" value="KEQ71093.1"/>
    <property type="molecule type" value="Genomic_DNA"/>
</dbReference>
<feature type="compositionally biased region" description="Basic residues" evidence="1">
    <location>
        <begin position="529"/>
        <end position="538"/>
    </location>
</feature>
<sequence length="538" mass="57192">MSNILDCLAAGPASMPMPGQAEAEAVRADRHDDRDTPSQQLSASTPSAPSDQPAAISTDPPLSASLNQSPSPRPTEGRQASRRRSLELVAGAHGDVDGFIKELDQKRRQLDDQIHKFIAQKEREFKLHERELRTRYRSPTALSTQSPGDASPTVPADPPANAADSNQDAQPSKEKDHERESELLGLFTPAYLPLLESRPPGLDRSPSAPVLSDPATSTPILPDRQTLQRANTDPAGHNKSPSYRRALGPRTPSSGSDQGRSLVSALKSPSAGPRLSNKKRVSLIVGDAVVAPSDNIFSSAARPSDQPPDTDLVAEHIEFQVPVQPTPAATLEAVPPRSPSLDKIESSVPQSIETGLQPGGLSLGFASATRGPGLANDSSPSKINPGGDLILASPFSMDEEFESSEMYTTQIEDIDADLDSGLDSESTLRAASPASPSDKDISPITDAPSLNIPIGSFGTSSSSSAQPISPGFSRPSVREDPQLDLSETSEELPTPGSLYGSFSRPSYSKQQSSGGLGESFMQRNAEKLMRRRQSVQRP</sequence>
<accession>A0A074WDM3</accession>
<feature type="compositionally biased region" description="Polar residues" evidence="1">
    <location>
        <begin position="251"/>
        <end position="261"/>
    </location>
</feature>
<feature type="compositionally biased region" description="Polar residues" evidence="1">
    <location>
        <begin position="37"/>
        <end position="50"/>
    </location>
</feature>
<feature type="compositionally biased region" description="Polar residues" evidence="1">
    <location>
        <begin position="503"/>
        <end position="513"/>
    </location>
</feature>
<dbReference type="RefSeq" id="XP_013425348.1">
    <property type="nucleotide sequence ID" value="XM_013569894.1"/>
</dbReference>
<proteinExistence type="predicted"/>
<feature type="region of interest" description="Disordered" evidence="1">
    <location>
        <begin position="119"/>
        <end position="279"/>
    </location>
</feature>
<dbReference type="STRING" id="1043004.A0A074WDM3"/>
<dbReference type="AlphaFoldDB" id="A0A074WDM3"/>
<evidence type="ECO:0000313" key="3">
    <source>
        <dbReference type="Proteomes" id="UP000027730"/>
    </source>
</evidence>
<dbReference type="Proteomes" id="UP000027730">
    <property type="component" value="Unassembled WGS sequence"/>
</dbReference>
<dbReference type="HOGENOM" id="CLU_529104_0_0_1"/>
<protein>
    <submittedName>
        <fullName evidence="2">Uncharacterized protein</fullName>
    </submittedName>
</protein>
<feature type="compositionally biased region" description="Low complexity" evidence="1">
    <location>
        <begin position="159"/>
        <end position="170"/>
    </location>
</feature>
<gene>
    <name evidence="2" type="ORF">M436DRAFT_84061</name>
</gene>